<dbReference type="InterPro" id="IPR027372">
    <property type="entry name" value="Phytase-like_dom"/>
</dbReference>
<evidence type="ECO:0000259" key="2">
    <source>
        <dbReference type="Pfam" id="PF13449"/>
    </source>
</evidence>
<comment type="caution">
    <text evidence="3">The sequence shown here is derived from an EMBL/GenBank/DDBJ whole genome shotgun (WGS) entry which is preliminary data.</text>
</comment>
<sequence length="378" mass="40011">MMPHTKRRRAREPGQTLPARTLPEHLPSLAAGAALLLAVLLLAVLAAPPASARASASRPAAAAVSVTATPIASFAAIEAPGRRYGRLVFLGGVALTSTDPAFGGLSSLLLDAEGQHFITLSDRGTWFAGTLRTEGERPVGMADVASGRLRDATGRTLASFGRGDTESLTRLPDGFAVGIERVQEIWRFPGPDLATARGREWPTGEALKELGSNQGIEALFAADLPELKTPVLVAIGEKDAADAGRLPGFLFARDSRALTPAGTFAITRSDGFDATDAALGPDGMVYLLERRFNWLSGVAMRLRRFPLAEVRPDARIEGEVLLTATNANAIDNMEGLAVTRSPAGAIVLTLVSDDNFNRGLQRTLLLRFAVAEDEKAAR</sequence>
<dbReference type="Pfam" id="PF13449">
    <property type="entry name" value="Phytase-like"/>
    <property type="match status" value="1"/>
</dbReference>
<dbReference type="InterPro" id="IPR014567">
    <property type="entry name" value="UCP031900"/>
</dbReference>
<keyword evidence="4" id="KW-1185">Reference proteome</keyword>
<evidence type="ECO:0000313" key="3">
    <source>
        <dbReference type="EMBL" id="MCK0198082.1"/>
    </source>
</evidence>
<evidence type="ECO:0000313" key="4">
    <source>
        <dbReference type="Proteomes" id="UP001203284"/>
    </source>
</evidence>
<dbReference type="PIRSF" id="PIRSF031900">
    <property type="entry name" value="UCP031900"/>
    <property type="match status" value="1"/>
</dbReference>
<dbReference type="RefSeq" id="WP_247029984.1">
    <property type="nucleotide sequence ID" value="NZ_JALKCH010000009.1"/>
</dbReference>
<feature type="compositionally biased region" description="Basic residues" evidence="1">
    <location>
        <begin position="1"/>
        <end position="10"/>
    </location>
</feature>
<protein>
    <submittedName>
        <fullName evidence="3">Esterase-like activity of phytase family protein</fullName>
    </submittedName>
</protein>
<gene>
    <name evidence="3" type="ORF">MWN34_14295</name>
</gene>
<organism evidence="3 4">
    <name type="scientific">Ancylobacter crimeensis</name>
    <dbReference type="NCBI Taxonomy" id="2579147"/>
    <lineage>
        <taxon>Bacteria</taxon>
        <taxon>Pseudomonadati</taxon>
        <taxon>Pseudomonadota</taxon>
        <taxon>Alphaproteobacteria</taxon>
        <taxon>Hyphomicrobiales</taxon>
        <taxon>Xanthobacteraceae</taxon>
        <taxon>Ancylobacter</taxon>
    </lineage>
</organism>
<accession>A0ABT0DDR0</accession>
<evidence type="ECO:0000256" key="1">
    <source>
        <dbReference type="SAM" id="MobiDB-lite"/>
    </source>
</evidence>
<feature type="domain" description="Phytase-like" evidence="2">
    <location>
        <begin position="101"/>
        <end position="356"/>
    </location>
</feature>
<reference evidence="3 4" key="1">
    <citation type="submission" date="2022-04" db="EMBL/GenBank/DDBJ databases">
        <authorList>
            <person name="Grouzdev D.S."/>
            <person name="Pantiukh K.S."/>
            <person name="Krutkina M.S."/>
        </authorList>
    </citation>
    <scope>NUCLEOTIDE SEQUENCE [LARGE SCALE GENOMIC DNA]</scope>
    <source>
        <strain evidence="3 4">6x-1</strain>
    </source>
</reference>
<proteinExistence type="predicted"/>
<feature type="region of interest" description="Disordered" evidence="1">
    <location>
        <begin position="1"/>
        <end position="20"/>
    </location>
</feature>
<dbReference type="Proteomes" id="UP001203284">
    <property type="component" value="Unassembled WGS sequence"/>
</dbReference>
<dbReference type="EMBL" id="JALKCH010000009">
    <property type="protein sequence ID" value="MCK0198082.1"/>
    <property type="molecule type" value="Genomic_DNA"/>
</dbReference>
<name>A0ABT0DDR0_9HYPH</name>